<organism evidence="1 2">
    <name type="scientific">Rhodocytophaga aerolata</name>
    <dbReference type="NCBI Taxonomy" id="455078"/>
    <lineage>
        <taxon>Bacteria</taxon>
        <taxon>Pseudomonadati</taxon>
        <taxon>Bacteroidota</taxon>
        <taxon>Cytophagia</taxon>
        <taxon>Cytophagales</taxon>
        <taxon>Rhodocytophagaceae</taxon>
        <taxon>Rhodocytophaga</taxon>
    </lineage>
</organism>
<evidence type="ECO:0008006" key="3">
    <source>
        <dbReference type="Google" id="ProtNLM"/>
    </source>
</evidence>
<proteinExistence type="predicted"/>
<dbReference type="PROSITE" id="PS51257">
    <property type="entry name" value="PROKAR_LIPOPROTEIN"/>
    <property type="match status" value="1"/>
</dbReference>
<sequence length="118" mass="13583">MKQIFYLIFFIVLTIIFGCDKDESSPRSYFSQCDAPRGRLITENSATVMQQTIDGKRIYYLGIPPYAGGYLVCDMPKELKKEGLKIKFSGYMKEVNYPEGMDPMWILIELTSINQSNE</sequence>
<name>A0ABT8RI32_9BACT</name>
<protein>
    <recommendedName>
        <fullName evidence="3">Lipoprotein</fullName>
    </recommendedName>
</protein>
<evidence type="ECO:0000313" key="1">
    <source>
        <dbReference type="EMBL" id="MDO1451745.1"/>
    </source>
</evidence>
<dbReference type="Proteomes" id="UP001168528">
    <property type="component" value="Unassembled WGS sequence"/>
</dbReference>
<dbReference type="EMBL" id="JAUKPO010000087">
    <property type="protein sequence ID" value="MDO1451745.1"/>
    <property type="molecule type" value="Genomic_DNA"/>
</dbReference>
<reference evidence="1" key="1">
    <citation type="submission" date="2023-07" db="EMBL/GenBank/DDBJ databases">
        <title>The genome sequence of Rhodocytophaga aerolata KACC 12507.</title>
        <authorList>
            <person name="Zhang X."/>
        </authorList>
    </citation>
    <scope>NUCLEOTIDE SEQUENCE</scope>
    <source>
        <strain evidence="1">KACC 12507</strain>
    </source>
</reference>
<gene>
    <name evidence="1" type="ORF">Q0590_36060</name>
</gene>
<dbReference type="RefSeq" id="WP_302042542.1">
    <property type="nucleotide sequence ID" value="NZ_JAUKPO010000087.1"/>
</dbReference>
<keyword evidence="2" id="KW-1185">Reference proteome</keyword>
<evidence type="ECO:0000313" key="2">
    <source>
        <dbReference type="Proteomes" id="UP001168528"/>
    </source>
</evidence>
<accession>A0ABT8RI32</accession>
<comment type="caution">
    <text evidence="1">The sequence shown here is derived from an EMBL/GenBank/DDBJ whole genome shotgun (WGS) entry which is preliminary data.</text>
</comment>